<name>A0A8J3YU08_9ACTN</name>
<evidence type="ECO:0000313" key="2">
    <source>
        <dbReference type="Proteomes" id="UP000619260"/>
    </source>
</evidence>
<comment type="caution">
    <text evidence="1">The sequence shown here is derived from an EMBL/GenBank/DDBJ whole genome shotgun (WGS) entry which is preliminary data.</text>
</comment>
<evidence type="ECO:0000313" key="1">
    <source>
        <dbReference type="EMBL" id="GIJ50448.1"/>
    </source>
</evidence>
<protein>
    <submittedName>
        <fullName evidence="1">Uncharacterized protein</fullName>
    </submittedName>
</protein>
<gene>
    <name evidence="1" type="ORF">Val02_73340</name>
</gene>
<organism evidence="1 2">
    <name type="scientific">Virgisporangium aliadipatigenens</name>
    <dbReference type="NCBI Taxonomy" id="741659"/>
    <lineage>
        <taxon>Bacteria</taxon>
        <taxon>Bacillati</taxon>
        <taxon>Actinomycetota</taxon>
        <taxon>Actinomycetes</taxon>
        <taxon>Micromonosporales</taxon>
        <taxon>Micromonosporaceae</taxon>
        <taxon>Virgisporangium</taxon>
    </lineage>
</organism>
<dbReference type="AlphaFoldDB" id="A0A8J3YU08"/>
<sequence>MAIDVYVREYSGEKVATLDWRGGVNRLCATAAADPTRFPLLSGVDDHDDTYFNARQCVILTGELESLTKLHTEPEVRGPAEALLQLVDLLRAAPGRPHHRLLVFSGD</sequence>
<dbReference type="RefSeq" id="WP_203903881.1">
    <property type="nucleotide sequence ID" value="NZ_BOPF01000036.1"/>
</dbReference>
<keyword evidence="2" id="KW-1185">Reference proteome</keyword>
<dbReference type="EMBL" id="BOPF01000036">
    <property type="protein sequence ID" value="GIJ50448.1"/>
    <property type="molecule type" value="Genomic_DNA"/>
</dbReference>
<accession>A0A8J3YU08</accession>
<dbReference type="Proteomes" id="UP000619260">
    <property type="component" value="Unassembled WGS sequence"/>
</dbReference>
<reference evidence="1" key="1">
    <citation type="submission" date="2021-01" db="EMBL/GenBank/DDBJ databases">
        <title>Whole genome shotgun sequence of Virgisporangium aliadipatigenens NBRC 105644.</title>
        <authorList>
            <person name="Komaki H."/>
            <person name="Tamura T."/>
        </authorList>
    </citation>
    <scope>NUCLEOTIDE SEQUENCE</scope>
    <source>
        <strain evidence="1">NBRC 105644</strain>
    </source>
</reference>
<proteinExistence type="predicted"/>